<comment type="subunit">
    <text evidence="12">Component of the TIM23 complex.</text>
</comment>
<feature type="region of interest" description="Disordered" evidence="13">
    <location>
        <begin position="29"/>
        <end position="55"/>
    </location>
</feature>
<accession>A0A7S4AKD5</accession>
<evidence type="ECO:0000256" key="12">
    <source>
        <dbReference type="RuleBase" id="RU365079"/>
    </source>
</evidence>
<evidence type="ECO:0000256" key="7">
    <source>
        <dbReference type="ARBA" id="ARBA00022946"/>
    </source>
</evidence>
<dbReference type="AlphaFoldDB" id="A0A7S4AKD5"/>
<reference evidence="15" key="1">
    <citation type="submission" date="2021-01" db="EMBL/GenBank/DDBJ databases">
        <authorList>
            <person name="Corre E."/>
            <person name="Pelletier E."/>
            <person name="Niang G."/>
            <person name="Scheremetjew M."/>
            <person name="Finn R."/>
            <person name="Kale V."/>
            <person name="Holt S."/>
            <person name="Cochrane G."/>
            <person name="Meng A."/>
            <person name="Brown T."/>
            <person name="Cohen L."/>
        </authorList>
    </citation>
    <scope>NUCLEOTIDE SEQUENCE</scope>
    <source>
        <strain evidence="15">10249 10 AB</strain>
    </source>
</reference>
<evidence type="ECO:0000256" key="11">
    <source>
        <dbReference type="ARBA" id="ARBA00023136"/>
    </source>
</evidence>
<keyword evidence="11" id="KW-0472">Membrane</keyword>
<dbReference type="GO" id="GO:0005744">
    <property type="term" value="C:TIM23 mitochondrial import inner membrane translocase complex"/>
    <property type="evidence" value="ECO:0007669"/>
    <property type="project" value="UniProtKB-UniRule"/>
</dbReference>
<keyword evidence="4" id="KW-0812">Transmembrane</keyword>
<dbReference type="InterPro" id="IPR050365">
    <property type="entry name" value="TIM50"/>
</dbReference>
<evidence type="ECO:0000256" key="5">
    <source>
        <dbReference type="ARBA" id="ARBA00022792"/>
    </source>
</evidence>
<evidence type="ECO:0000256" key="8">
    <source>
        <dbReference type="ARBA" id="ARBA00022989"/>
    </source>
</evidence>
<dbReference type="InterPro" id="IPR004274">
    <property type="entry name" value="FCP1_dom"/>
</dbReference>
<feature type="region of interest" description="Disordered" evidence="13">
    <location>
        <begin position="400"/>
        <end position="437"/>
    </location>
</feature>
<evidence type="ECO:0000256" key="3">
    <source>
        <dbReference type="ARBA" id="ARBA00022448"/>
    </source>
</evidence>
<dbReference type="GO" id="GO:0015031">
    <property type="term" value="P:protein transport"/>
    <property type="evidence" value="ECO:0007669"/>
    <property type="project" value="UniProtKB-KW"/>
</dbReference>
<protein>
    <recommendedName>
        <fullName evidence="12">Mitochondrial import inner membrane translocase subunit TIM50</fullName>
    </recommendedName>
</protein>
<dbReference type="Pfam" id="PF03031">
    <property type="entry name" value="NIF"/>
    <property type="match status" value="1"/>
</dbReference>
<sequence>MASNRFLLALPLSKSAFARARQQQHYFSQQTSRVARKNSTNHTTNNTTSITNGIHNHINSHSRRFSDAVTSSIVRRPQNPVTAQERIALRAARKERAAKFLNKGAGEEGAAAGTAARQRGFVGNKYFWYASVVVPSGILVWGLSDSNSPPAKFCELVGLTGFLETYIDAIAQPAHEKLLPDWSQMPNVPHDIPVPHTLVLDLEKTLVSSSWDRKRGWRHAKRPGVDKFLIDMAQYYEIVLYSPSIDGIADPVVNELDKQGCIMHRIYRDGTHYHDGTHVKDLSKLNRNINRIIAIDDDLLEVQFNLENVVRVKPYTDPNDRTDNTLARITPFLIEIARENHSDIPALLSQYEGMDADEIADEQDRRIRYYRDAREEEMSHGLGGLAKMARKPVVMEPDMPAQDSSFRPSSSPQQLSAKDIVGAAPSSTGSQSTGLIGFLNRREEEKIESQQRKFEKWNEVMLRKQKEREEKARSNA</sequence>
<dbReference type="CDD" id="cd07521">
    <property type="entry name" value="HAD_FCP1-like"/>
    <property type="match status" value="1"/>
</dbReference>
<evidence type="ECO:0000256" key="13">
    <source>
        <dbReference type="SAM" id="MobiDB-lite"/>
    </source>
</evidence>
<keyword evidence="5" id="KW-0999">Mitochondrion inner membrane</keyword>
<organism evidence="15">
    <name type="scientific">Pseudo-nitzschia australis</name>
    <dbReference type="NCBI Taxonomy" id="44445"/>
    <lineage>
        <taxon>Eukaryota</taxon>
        <taxon>Sar</taxon>
        <taxon>Stramenopiles</taxon>
        <taxon>Ochrophyta</taxon>
        <taxon>Bacillariophyta</taxon>
        <taxon>Bacillariophyceae</taxon>
        <taxon>Bacillariophycidae</taxon>
        <taxon>Bacillariales</taxon>
        <taxon>Bacillariaceae</taxon>
        <taxon>Pseudo-nitzschia</taxon>
    </lineage>
</organism>
<dbReference type="EMBL" id="HBIX01015941">
    <property type="protein sequence ID" value="CAE0718809.1"/>
    <property type="molecule type" value="Transcribed_RNA"/>
</dbReference>
<comment type="function">
    <text evidence="12">Essential component of the TIM23 complex, a complex that mediates the translocation of transit peptide-containing proteins across the mitochondrial inner membrane.</text>
</comment>
<evidence type="ECO:0000259" key="14">
    <source>
        <dbReference type="PROSITE" id="PS50969"/>
    </source>
</evidence>
<keyword evidence="3 12" id="KW-0813">Transport</keyword>
<dbReference type="FunFam" id="3.40.50.1000:FF:000019">
    <property type="entry name" value="Mitochondrial import inner membrane translocase subunit TIM50"/>
    <property type="match status" value="1"/>
</dbReference>
<evidence type="ECO:0000256" key="4">
    <source>
        <dbReference type="ARBA" id="ARBA00022692"/>
    </source>
</evidence>
<name>A0A7S4AKD5_9STRA</name>
<comment type="similarity">
    <text evidence="2 12">Belongs to the TIM50 family.</text>
</comment>
<comment type="subcellular location">
    <subcellularLocation>
        <location evidence="1 12">Mitochondrion inner membrane</location>
        <topology evidence="1 12">Single-pass membrane protein</topology>
    </subcellularLocation>
</comment>
<evidence type="ECO:0000313" key="15">
    <source>
        <dbReference type="EMBL" id="CAE0718809.1"/>
    </source>
</evidence>
<keyword evidence="6 12" id="KW-0653">Protein transport</keyword>
<evidence type="ECO:0000256" key="2">
    <source>
        <dbReference type="ARBA" id="ARBA00006344"/>
    </source>
</evidence>
<dbReference type="PROSITE" id="PS50969">
    <property type="entry name" value="FCP1"/>
    <property type="match status" value="1"/>
</dbReference>
<gene>
    <name evidence="15" type="ORF">PAUS00366_LOCUS11563</name>
</gene>
<dbReference type="SUPFAM" id="SSF56784">
    <property type="entry name" value="HAD-like"/>
    <property type="match status" value="1"/>
</dbReference>
<evidence type="ECO:0000256" key="9">
    <source>
        <dbReference type="ARBA" id="ARBA00023010"/>
    </source>
</evidence>
<keyword evidence="8" id="KW-1133">Transmembrane helix</keyword>
<evidence type="ECO:0000256" key="6">
    <source>
        <dbReference type="ARBA" id="ARBA00022927"/>
    </source>
</evidence>
<feature type="compositionally biased region" description="Polar residues" evidence="13">
    <location>
        <begin position="425"/>
        <end position="434"/>
    </location>
</feature>
<feature type="domain" description="FCP1 homology" evidence="14">
    <location>
        <begin position="191"/>
        <end position="336"/>
    </location>
</feature>
<evidence type="ECO:0000256" key="10">
    <source>
        <dbReference type="ARBA" id="ARBA00023128"/>
    </source>
</evidence>
<keyword evidence="7 12" id="KW-0809">Transit peptide</keyword>
<dbReference type="InterPro" id="IPR023214">
    <property type="entry name" value="HAD_sf"/>
</dbReference>
<dbReference type="Gene3D" id="3.40.50.1000">
    <property type="entry name" value="HAD superfamily/HAD-like"/>
    <property type="match status" value="1"/>
</dbReference>
<keyword evidence="9 12" id="KW-0811">Translocation</keyword>
<dbReference type="InterPro" id="IPR036412">
    <property type="entry name" value="HAD-like_sf"/>
</dbReference>
<evidence type="ECO:0000256" key="1">
    <source>
        <dbReference type="ARBA" id="ARBA00004434"/>
    </source>
</evidence>
<dbReference type="SMART" id="SM00577">
    <property type="entry name" value="CPDc"/>
    <property type="match status" value="1"/>
</dbReference>
<dbReference type="PANTHER" id="PTHR12210">
    <property type="entry name" value="DULLARD PROTEIN PHOSPHATASE"/>
    <property type="match status" value="1"/>
</dbReference>
<proteinExistence type="inferred from homology"/>
<feature type="compositionally biased region" description="Low complexity" evidence="13">
    <location>
        <begin position="38"/>
        <end position="55"/>
    </location>
</feature>
<feature type="compositionally biased region" description="Polar residues" evidence="13">
    <location>
        <begin position="402"/>
        <end position="416"/>
    </location>
</feature>
<keyword evidence="10 12" id="KW-0496">Mitochondrion</keyword>